<protein>
    <submittedName>
        <fullName evidence="1">Uncharacterized protein</fullName>
    </submittedName>
</protein>
<sequence>MHEADSTVTTAELEYEVVDLEGLLAMVTKTRKDKHKSRKGKDVGEDCRYVCGFGSGDGEAEAAGDEDQPPLCVVWNFFAL</sequence>
<keyword evidence="2" id="KW-1185">Reference proteome</keyword>
<evidence type="ECO:0000313" key="2">
    <source>
        <dbReference type="Proteomes" id="UP000076532"/>
    </source>
</evidence>
<proteinExistence type="predicted"/>
<gene>
    <name evidence="1" type="ORF">FIBSPDRAFT_250395</name>
</gene>
<organism evidence="1 2">
    <name type="scientific">Athelia psychrophila</name>
    <dbReference type="NCBI Taxonomy" id="1759441"/>
    <lineage>
        <taxon>Eukaryota</taxon>
        <taxon>Fungi</taxon>
        <taxon>Dikarya</taxon>
        <taxon>Basidiomycota</taxon>
        <taxon>Agaricomycotina</taxon>
        <taxon>Agaricomycetes</taxon>
        <taxon>Agaricomycetidae</taxon>
        <taxon>Atheliales</taxon>
        <taxon>Atheliaceae</taxon>
        <taxon>Athelia</taxon>
    </lineage>
</organism>
<reference evidence="1 2" key="1">
    <citation type="journal article" date="2016" name="Mol. Biol. Evol.">
        <title>Comparative Genomics of Early-Diverging Mushroom-Forming Fungi Provides Insights into the Origins of Lignocellulose Decay Capabilities.</title>
        <authorList>
            <person name="Nagy L.G."/>
            <person name="Riley R."/>
            <person name="Tritt A."/>
            <person name="Adam C."/>
            <person name="Daum C."/>
            <person name="Floudas D."/>
            <person name="Sun H."/>
            <person name="Yadav J.S."/>
            <person name="Pangilinan J."/>
            <person name="Larsson K.H."/>
            <person name="Matsuura K."/>
            <person name="Barry K."/>
            <person name="Labutti K."/>
            <person name="Kuo R."/>
            <person name="Ohm R.A."/>
            <person name="Bhattacharya S.S."/>
            <person name="Shirouzu T."/>
            <person name="Yoshinaga Y."/>
            <person name="Martin F.M."/>
            <person name="Grigoriev I.V."/>
            <person name="Hibbett D.S."/>
        </authorList>
    </citation>
    <scope>NUCLEOTIDE SEQUENCE [LARGE SCALE GENOMIC DNA]</scope>
    <source>
        <strain evidence="1 2">CBS 109695</strain>
    </source>
</reference>
<dbReference type="Proteomes" id="UP000076532">
    <property type="component" value="Unassembled WGS sequence"/>
</dbReference>
<name>A0A165XXD0_9AGAM</name>
<dbReference type="AlphaFoldDB" id="A0A165XXD0"/>
<evidence type="ECO:0000313" key="1">
    <source>
        <dbReference type="EMBL" id="KZP08993.1"/>
    </source>
</evidence>
<dbReference type="EMBL" id="KV417710">
    <property type="protein sequence ID" value="KZP08993.1"/>
    <property type="molecule type" value="Genomic_DNA"/>
</dbReference>
<accession>A0A165XXD0</accession>